<keyword evidence="3" id="KW-1185">Reference proteome</keyword>
<dbReference type="PANTHER" id="PTHR42760">
    <property type="entry name" value="SHORT-CHAIN DEHYDROGENASES/REDUCTASES FAMILY MEMBER"/>
    <property type="match status" value="1"/>
</dbReference>
<comment type="similarity">
    <text evidence="1">Belongs to the short-chain dehydrogenases/reductases (SDR) family.</text>
</comment>
<dbReference type="Proteomes" id="UP000664044">
    <property type="component" value="Unassembled WGS sequence"/>
</dbReference>
<dbReference type="SUPFAM" id="SSF51735">
    <property type="entry name" value="NAD(P)-binding Rossmann-fold domains"/>
    <property type="match status" value="1"/>
</dbReference>
<dbReference type="Pfam" id="PF13561">
    <property type="entry name" value="adh_short_C2"/>
    <property type="match status" value="1"/>
</dbReference>
<organism evidence="2 3">
    <name type="scientific">Flagellimonas aurea</name>
    <dbReference type="NCBI Taxonomy" id="2915619"/>
    <lineage>
        <taxon>Bacteria</taxon>
        <taxon>Pseudomonadati</taxon>
        <taxon>Bacteroidota</taxon>
        <taxon>Flavobacteriia</taxon>
        <taxon>Flavobacteriales</taxon>
        <taxon>Flavobacteriaceae</taxon>
        <taxon>Flagellimonas</taxon>
    </lineage>
</organism>
<evidence type="ECO:0000256" key="1">
    <source>
        <dbReference type="ARBA" id="ARBA00006484"/>
    </source>
</evidence>
<reference evidence="2 3" key="1">
    <citation type="submission" date="2021-03" db="EMBL/GenBank/DDBJ databases">
        <title>Muricauda lutimaris sp. nov. and Muricauda ruestringensis sp. nov, two marine members of the Flavobacteriaceae isolated from deep sea sediments of Western Pacific.</title>
        <authorList>
            <person name="Zhao S."/>
            <person name="Liu R."/>
        </authorList>
    </citation>
    <scope>NUCLEOTIDE SEQUENCE [LARGE SCALE GENOMIC DNA]</scope>
    <source>
        <strain evidence="2 3">BC31-1-A7</strain>
    </source>
</reference>
<dbReference type="InterPro" id="IPR002347">
    <property type="entry name" value="SDR_fam"/>
</dbReference>
<dbReference type="RefSeq" id="WP_207032696.1">
    <property type="nucleotide sequence ID" value="NZ_JAFLNL010000003.1"/>
</dbReference>
<evidence type="ECO:0000313" key="2">
    <source>
        <dbReference type="EMBL" id="MBO0353908.1"/>
    </source>
</evidence>
<dbReference type="PRINTS" id="PR00081">
    <property type="entry name" value="GDHRDH"/>
</dbReference>
<proteinExistence type="inferred from homology"/>
<dbReference type="EMBL" id="JAFLNL010000003">
    <property type="protein sequence ID" value="MBO0353908.1"/>
    <property type="molecule type" value="Genomic_DNA"/>
</dbReference>
<gene>
    <name evidence="2" type="ORF">J0656_07755</name>
</gene>
<evidence type="ECO:0000313" key="3">
    <source>
        <dbReference type="Proteomes" id="UP000664044"/>
    </source>
</evidence>
<protein>
    <submittedName>
        <fullName evidence="2">SDR family oxidoreductase</fullName>
    </submittedName>
</protein>
<dbReference type="CDD" id="cd05233">
    <property type="entry name" value="SDR_c"/>
    <property type="match status" value="1"/>
</dbReference>
<dbReference type="Gene3D" id="3.40.50.720">
    <property type="entry name" value="NAD(P)-binding Rossmann-like Domain"/>
    <property type="match status" value="1"/>
</dbReference>
<name>A0ABS3G3N7_9FLAO</name>
<dbReference type="InterPro" id="IPR036291">
    <property type="entry name" value="NAD(P)-bd_dom_sf"/>
</dbReference>
<sequence>MKTKGTAVITGAANGLGQAHAVRLAKDGFDIAVADIVEPNETRKLVEAEGKKFFSSIVDVTSEEATKDFAIQVKEEMGIVTALINNAGIYPHALFSELDFKLWKKILDINLDGTFLMSKAFVPQMIENNYGRIVNVASTTFFMNVTHGSAYLASKGGIIGLSRGLASEVGANGITVNVIAPGLTDTKMNRKLAGDEAFESFLQLQAIPKNLQPEDMSATVSFLVSEDSAMITGQTIIVDGGQIRI</sequence>
<comment type="caution">
    <text evidence="2">The sequence shown here is derived from an EMBL/GenBank/DDBJ whole genome shotgun (WGS) entry which is preliminary data.</text>
</comment>
<dbReference type="PRINTS" id="PR00080">
    <property type="entry name" value="SDRFAMILY"/>
</dbReference>
<accession>A0ABS3G3N7</accession>